<evidence type="ECO:0000313" key="5">
    <source>
        <dbReference type="EMBL" id="USY21874.1"/>
    </source>
</evidence>
<evidence type="ECO:0000256" key="3">
    <source>
        <dbReference type="ARBA" id="ARBA00022840"/>
    </source>
</evidence>
<keyword evidence="6" id="KW-1185">Reference proteome</keyword>
<dbReference type="CDD" id="cd03255">
    <property type="entry name" value="ABC_MJ0796_LolCDE_FtsE"/>
    <property type="match status" value="1"/>
</dbReference>
<proteinExistence type="predicted"/>
<dbReference type="RefSeq" id="WP_254420712.1">
    <property type="nucleotide sequence ID" value="NZ_BAAAJB010000058.1"/>
</dbReference>
<evidence type="ECO:0000313" key="6">
    <source>
        <dbReference type="Proteomes" id="UP001055940"/>
    </source>
</evidence>
<dbReference type="InterPro" id="IPR003439">
    <property type="entry name" value="ABC_transporter-like_ATP-bd"/>
</dbReference>
<dbReference type="InterPro" id="IPR015854">
    <property type="entry name" value="ABC_transpr_LolD-like"/>
</dbReference>
<organism evidence="5 6">
    <name type="scientific">Nocardiopsis exhalans</name>
    <dbReference type="NCBI Taxonomy" id="163604"/>
    <lineage>
        <taxon>Bacteria</taxon>
        <taxon>Bacillati</taxon>
        <taxon>Actinomycetota</taxon>
        <taxon>Actinomycetes</taxon>
        <taxon>Streptosporangiales</taxon>
        <taxon>Nocardiopsidaceae</taxon>
        <taxon>Nocardiopsis</taxon>
    </lineage>
</organism>
<dbReference type="PANTHER" id="PTHR24220">
    <property type="entry name" value="IMPORT ATP-BINDING PROTEIN"/>
    <property type="match status" value="1"/>
</dbReference>
<keyword evidence="3 5" id="KW-0067">ATP-binding</keyword>
<dbReference type="PROSITE" id="PS00211">
    <property type="entry name" value="ABC_TRANSPORTER_1"/>
    <property type="match status" value="1"/>
</dbReference>
<evidence type="ECO:0000259" key="4">
    <source>
        <dbReference type="PROSITE" id="PS50893"/>
    </source>
</evidence>
<sequence length="253" mass="26983">MKDSRASAPTPPPGPTRQAVDLVKRYGEGEAAVTAVAGVSLGFTPGEFTAVMGPSGSGKSTLMNLLAGLDAPTSGQVLVQGQDLARLDDRRLTRLRRERIGFVFQAFNLLPALTAEQNILLPLRLAGQRPDRAYFDEVIGSLRIGDRLGHRPTELSGGQQQRVAVARALLTRPAVLFADEPTGALDVTAGRELLERLRSAGTELGQTIVMVTHDPTAATYADRVLMMSDGALRGALEKPATHEVLAAMARTEH</sequence>
<reference evidence="5" key="1">
    <citation type="submission" date="2022-06" db="EMBL/GenBank/DDBJ databases">
        <authorList>
            <person name="Ping M."/>
        </authorList>
    </citation>
    <scope>NUCLEOTIDE SEQUENCE</scope>
    <source>
        <strain evidence="5">JCM11759T</strain>
    </source>
</reference>
<dbReference type="SUPFAM" id="SSF52540">
    <property type="entry name" value="P-loop containing nucleoside triphosphate hydrolases"/>
    <property type="match status" value="1"/>
</dbReference>
<dbReference type="InterPro" id="IPR027417">
    <property type="entry name" value="P-loop_NTPase"/>
</dbReference>
<dbReference type="PANTHER" id="PTHR24220:SF685">
    <property type="entry name" value="ABC TRANSPORTER RELATED"/>
    <property type="match status" value="1"/>
</dbReference>
<dbReference type="Gene3D" id="3.40.50.300">
    <property type="entry name" value="P-loop containing nucleotide triphosphate hydrolases"/>
    <property type="match status" value="1"/>
</dbReference>
<dbReference type="InterPro" id="IPR003593">
    <property type="entry name" value="AAA+_ATPase"/>
</dbReference>
<protein>
    <submittedName>
        <fullName evidence="5">ABC transporter ATP-binding protein</fullName>
    </submittedName>
</protein>
<keyword evidence="1" id="KW-0813">Transport</keyword>
<dbReference type="InterPro" id="IPR017911">
    <property type="entry name" value="MacB-like_ATP-bd"/>
</dbReference>
<dbReference type="PROSITE" id="PS50893">
    <property type="entry name" value="ABC_TRANSPORTER_2"/>
    <property type="match status" value="1"/>
</dbReference>
<evidence type="ECO:0000256" key="1">
    <source>
        <dbReference type="ARBA" id="ARBA00022448"/>
    </source>
</evidence>
<evidence type="ECO:0000256" key="2">
    <source>
        <dbReference type="ARBA" id="ARBA00022741"/>
    </source>
</evidence>
<dbReference type="EMBL" id="CP099837">
    <property type="protein sequence ID" value="USY21874.1"/>
    <property type="molecule type" value="Genomic_DNA"/>
</dbReference>
<gene>
    <name evidence="5" type="ORF">NE857_09810</name>
</gene>
<keyword evidence="2" id="KW-0547">Nucleotide-binding</keyword>
<feature type="domain" description="ABC transporter" evidence="4">
    <location>
        <begin position="17"/>
        <end position="248"/>
    </location>
</feature>
<dbReference type="Proteomes" id="UP001055940">
    <property type="component" value="Chromosome"/>
</dbReference>
<name>A0ABY5DBZ0_9ACTN</name>
<accession>A0ABY5DBZ0</accession>
<dbReference type="SMART" id="SM00382">
    <property type="entry name" value="AAA"/>
    <property type="match status" value="1"/>
</dbReference>
<dbReference type="Pfam" id="PF00005">
    <property type="entry name" value="ABC_tran"/>
    <property type="match status" value="1"/>
</dbReference>
<dbReference type="GO" id="GO:0005524">
    <property type="term" value="F:ATP binding"/>
    <property type="evidence" value="ECO:0007669"/>
    <property type="project" value="UniProtKB-KW"/>
</dbReference>
<dbReference type="InterPro" id="IPR017871">
    <property type="entry name" value="ABC_transporter-like_CS"/>
</dbReference>